<dbReference type="GO" id="GO:0004674">
    <property type="term" value="F:protein serine/threonine kinase activity"/>
    <property type="evidence" value="ECO:0007669"/>
    <property type="project" value="UniProtKB-KW"/>
</dbReference>
<name>A0A6H1P783_PRIMG</name>
<keyword evidence="1" id="KW-0723">Serine/threonine-protein kinase</keyword>
<sequence>MIKVKVMSLMTIKCPGCGLSLPAQQLELKHRYNATEECYQKYCELSIYTMSLQDVNFIHQHAIDTYSAQHAGRDMKDITVVYSLIGLYYAIEHGFTGKQVQRVHMLLSKQKTKWPSLQLPEKEYSLTVDDVLKEDLGEKRERMFQRWMLDVWGCWEHQHNWIRKVTNTLLS</sequence>
<organism evidence="1 2">
    <name type="scientific">Priestia megaterium</name>
    <name type="common">Bacillus megaterium</name>
    <dbReference type="NCBI Taxonomy" id="1404"/>
    <lineage>
        <taxon>Bacteria</taxon>
        <taxon>Bacillati</taxon>
        <taxon>Bacillota</taxon>
        <taxon>Bacilli</taxon>
        <taxon>Bacillales</taxon>
        <taxon>Bacillaceae</taxon>
        <taxon>Priestia</taxon>
    </lineage>
</organism>
<dbReference type="Proteomes" id="UP000501868">
    <property type="component" value="Chromosome"/>
</dbReference>
<evidence type="ECO:0000313" key="1">
    <source>
        <dbReference type="EMBL" id="QIZ09426.1"/>
    </source>
</evidence>
<protein>
    <submittedName>
        <fullName evidence="1">Serine/threonine protein kinase</fullName>
    </submittedName>
</protein>
<dbReference type="Pfam" id="PF19371">
    <property type="entry name" value="DUF5946"/>
    <property type="match status" value="1"/>
</dbReference>
<keyword evidence="1" id="KW-0418">Kinase</keyword>
<reference evidence="1 2" key="2">
    <citation type="submission" date="2020-04" db="EMBL/GenBank/DDBJ databases">
        <authorList>
            <person name="Fomenkov A."/>
            <person name="Anton B.P."/>
            <person name="Roberts R.J."/>
        </authorList>
    </citation>
    <scope>NUCLEOTIDE SEQUENCE [LARGE SCALE GENOMIC DNA]</scope>
    <source>
        <strain evidence="1 2">S2</strain>
    </source>
</reference>
<dbReference type="EMBL" id="CP051128">
    <property type="protein sequence ID" value="QIZ09426.1"/>
    <property type="molecule type" value="Genomic_DNA"/>
</dbReference>
<accession>A0A6H1P783</accession>
<reference evidence="1 2" key="1">
    <citation type="submission" date="2020-04" db="EMBL/GenBank/DDBJ databases">
        <title>Genome-Wide Identification of 5-Methylcytosine Sites in Bacterial Genomes By High-Throughput Sequencing of MspJI Restriction Fragments.</title>
        <authorList>
            <person name="Wu V."/>
        </authorList>
    </citation>
    <scope>NUCLEOTIDE SEQUENCE [LARGE SCALE GENOMIC DNA]</scope>
    <source>
        <strain evidence="1 2">S2</strain>
    </source>
</reference>
<evidence type="ECO:0000313" key="2">
    <source>
        <dbReference type="Proteomes" id="UP000501868"/>
    </source>
</evidence>
<dbReference type="AlphaFoldDB" id="A0A6H1P783"/>
<gene>
    <name evidence="1" type="ORF">HFZ78_24320</name>
</gene>
<dbReference type="InterPro" id="IPR045990">
    <property type="entry name" value="DUF5946"/>
</dbReference>
<proteinExistence type="predicted"/>
<keyword evidence="1" id="KW-0808">Transferase</keyword>